<dbReference type="EMBL" id="JARBHB010000009">
    <property type="protein sequence ID" value="KAJ8875490.1"/>
    <property type="molecule type" value="Genomic_DNA"/>
</dbReference>
<dbReference type="PANTHER" id="PTHR47241:SF1">
    <property type="entry name" value="BED-TYPE DOMAIN-CONTAINING PROTEIN"/>
    <property type="match status" value="1"/>
</dbReference>
<feature type="non-terminal residue" evidence="1">
    <location>
        <position position="260"/>
    </location>
</feature>
<dbReference type="SUPFAM" id="SSF53098">
    <property type="entry name" value="Ribonuclease H-like"/>
    <property type="match status" value="1"/>
</dbReference>
<keyword evidence="2" id="KW-1185">Reference proteome</keyword>
<name>A0ABQ9GTZ2_9NEOP</name>
<dbReference type="InterPro" id="IPR052865">
    <property type="entry name" value="Zinc_finger_BED"/>
</dbReference>
<evidence type="ECO:0000313" key="1">
    <source>
        <dbReference type="EMBL" id="KAJ8875490.1"/>
    </source>
</evidence>
<proteinExistence type="predicted"/>
<comment type="caution">
    <text evidence="1">The sequence shown here is derived from an EMBL/GenBank/DDBJ whole genome shotgun (WGS) entry which is preliminary data.</text>
</comment>
<gene>
    <name evidence="1" type="ORF">PR048_023385</name>
</gene>
<accession>A0ABQ9GTZ2</accession>
<reference evidence="1 2" key="1">
    <citation type="submission" date="2023-02" db="EMBL/GenBank/DDBJ databases">
        <title>LHISI_Scaffold_Assembly.</title>
        <authorList>
            <person name="Stuart O.P."/>
            <person name="Cleave R."/>
            <person name="Magrath M.J.L."/>
            <person name="Mikheyev A.S."/>
        </authorList>
    </citation>
    <scope>NUCLEOTIDE SEQUENCE [LARGE SCALE GENOMIC DNA]</scope>
    <source>
        <strain evidence="1">Daus_M_001</strain>
        <tissue evidence="1">Leg muscle</tissue>
    </source>
</reference>
<organism evidence="1 2">
    <name type="scientific">Dryococelus australis</name>
    <dbReference type="NCBI Taxonomy" id="614101"/>
    <lineage>
        <taxon>Eukaryota</taxon>
        <taxon>Metazoa</taxon>
        <taxon>Ecdysozoa</taxon>
        <taxon>Arthropoda</taxon>
        <taxon>Hexapoda</taxon>
        <taxon>Insecta</taxon>
        <taxon>Pterygota</taxon>
        <taxon>Neoptera</taxon>
        <taxon>Polyneoptera</taxon>
        <taxon>Phasmatodea</taxon>
        <taxon>Verophasmatodea</taxon>
        <taxon>Anareolatae</taxon>
        <taxon>Phasmatidae</taxon>
        <taxon>Eurycanthinae</taxon>
        <taxon>Dryococelus</taxon>
    </lineage>
</organism>
<dbReference type="PANTHER" id="PTHR47241">
    <property type="entry name" value="FINGER PROTEIN, PUTATIVE-RELATED"/>
    <property type="match status" value="1"/>
</dbReference>
<protein>
    <submittedName>
        <fullName evidence="1">Uncharacterized protein</fullName>
    </submittedName>
</protein>
<dbReference type="InterPro" id="IPR012337">
    <property type="entry name" value="RNaseH-like_sf"/>
</dbReference>
<dbReference type="Proteomes" id="UP001159363">
    <property type="component" value="Chromosome 8"/>
</dbReference>
<sequence>MGLGISCFEDPKYGEAICEKLKEIVSTWDMDLDDKYIPVARKYTTGMEDSLKKARRIVGHYSQSSQARSRLQTILTVFKQPVLEVVQDVPTRWNSEYAVFEHLCTLKNSIMAKLASAQTSIKKLQDSEWTLFEGYVEVLAQFEEATREISTEQFPTSSCVITLLDGISQKTFDISVSGKFKKKNLCRRLQYVTNTLHSNDSEQSVDTSSDEQEESSVWDIIPLYGGDQTKRNFQHFQLSHFNTLVSLLARFLANEYFQQQ</sequence>
<evidence type="ECO:0000313" key="2">
    <source>
        <dbReference type="Proteomes" id="UP001159363"/>
    </source>
</evidence>